<feature type="region of interest" description="Disordered" evidence="1">
    <location>
        <begin position="104"/>
        <end position="239"/>
    </location>
</feature>
<evidence type="ECO:0000256" key="1">
    <source>
        <dbReference type="SAM" id="MobiDB-lite"/>
    </source>
</evidence>
<feature type="compositionally biased region" description="Basic and acidic residues" evidence="1">
    <location>
        <begin position="185"/>
        <end position="209"/>
    </location>
</feature>
<evidence type="ECO:0000313" key="2">
    <source>
        <dbReference type="EMBL" id="DAD76874.1"/>
    </source>
</evidence>
<organism evidence="2">
    <name type="scientific">Podoviridae sp. ctq8112</name>
    <dbReference type="NCBI Taxonomy" id="2826579"/>
    <lineage>
        <taxon>Viruses</taxon>
        <taxon>Duplodnaviria</taxon>
        <taxon>Heunggongvirae</taxon>
        <taxon>Uroviricota</taxon>
        <taxon>Caudoviricetes</taxon>
    </lineage>
</organism>
<protein>
    <submittedName>
        <fullName evidence="2">Uncharacterized protein</fullName>
    </submittedName>
</protein>
<reference evidence="2" key="1">
    <citation type="journal article" date="2021" name="Proc. Natl. Acad. Sci. U.S.A.">
        <title>A Catalog of Tens of Thousands of Viruses from Human Metagenomes Reveals Hidden Associations with Chronic Diseases.</title>
        <authorList>
            <person name="Tisza M.J."/>
            <person name="Buck C.B."/>
        </authorList>
    </citation>
    <scope>NUCLEOTIDE SEQUENCE</scope>
    <source>
        <strain evidence="2">Ctq8112</strain>
    </source>
</reference>
<feature type="compositionally biased region" description="Polar residues" evidence="1">
    <location>
        <begin position="210"/>
        <end position="220"/>
    </location>
</feature>
<feature type="compositionally biased region" description="Low complexity" evidence="1">
    <location>
        <begin position="107"/>
        <end position="132"/>
    </location>
</feature>
<proteinExistence type="predicted"/>
<feature type="compositionally biased region" description="Basic and acidic residues" evidence="1">
    <location>
        <begin position="221"/>
        <end position="231"/>
    </location>
</feature>
<accession>A0A8S5M3Q5</accession>
<sequence>MKLNEVFTDYINNGIFTFLNSLDVPWKEKNISQQLNIQYHGNISGKKETSPLVDSLIVENNLTDNSKTMLAMSIFSIYSNKWSRLYRILSLEYEPIENYNMTETEKTTSTNENTDTITTNTTNSNDVTETNTGTNTANDSENTTGKNTITDSRTIAENNNVTNNNSLYGFNSASGVNSDSQNGTETRDTTDNNTHNDELKGTRTNEHSENINTSKVTAQKNDIKDVKDGTHTENGTQDRTLTRHGNIGVTTSQQMLNSEIELWQWDFFSGVFKDIDKILTIQTY</sequence>
<feature type="compositionally biased region" description="Polar residues" evidence="1">
    <location>
        <begin position="166"/>
        <end position="183"/>
    </location>
</feature>
<name>A0A8S5M3Q5_9CAUD</name>
<feature type="compositionally biased region" description="Polar residues" evidence="1">
    <location>
        <begin position="133"/>
        <end position="157"/>
    </location>
</feature>
<dbReference type="EMBL" id="BK014811">
    <property type="protein sequence ID" value="DAD76874.1"/>
    <property type="molecule type" value="Genomic_DNA"/>
</dbReference>